<feature type="transmembrane region" description="Helical" evidence="1">
    <location>
        <begin position="56"/>
        <end position="80"/>
    </location>
</feature>
<accession>A0A563VKR7</accession>
<reference evidence="3 4" key="1">
    <citation type="submission" date="2019-01" db="EMBL/GenBank/DDBJ databases">
        <authorList>
            <person name="Brito A."/>
        </authorList>
    </citation>
    <scope>NUCLEOTIDE SEQUENCE [LARGE SCALE GENOMIC DNA]</scope>
    <source>
        <strain evidence="3">1</strain>
    </source>
</reference>
<dbReference type="EMBL" id="CAACVJ010000035">
    <property type="protein sequence ID" value="VEP12018.1"/>
    <property type="molecule type" value="Genomic_DNA"/>
</dbReference>
<evidence type="ECO:0000256" key="1">
    <source>
        <dbReference type="SAM" id="Phobius"/>
    </source>
</evidence>
<dbReference type="InterPro" id="IPR018639">
    <property type="entry name" value="DUF2062"/>
</dbReference>
<organism evidence="3 4">
    <name type="scientific">Hyella patelloides LEGE 07179</name>
    <dbReference type="NCBI Taxonomy" id="945734"/>
    <lineage>
        <taxon>Bacteria</taxon>
        <taxon>Bacillati</taxon>
        <taxon>Cyanobacteriota</taxon>
        <taxon>Cyanophyceae</taxon>
        <taxon>Pleurocapsales</taxon>
        <taxon>Hyellaceae</taxon>
        <taxon>Hyella</taxon>
    </lineage>
</organism>
<dbReference type="PANTHER" id="PTHR40547:SF1">
    <property type="entry name" value="SLL0298 PROTEIN"/>
    <property type="match status" value="1"/>
</dbReference>
<gene>
    <name evidence="3" type="ORF">H1P_130038</name>
</gene>
<feature type="transmembrane region" description="Helical" evidence="1">
    <location>
        <begin position="87"/>
        <end position="107"/>
    </location>
</feature>
<keyword evidence="4" id="KW-1185">Reference proteome</keyword>
<feature type="domain" description="DUF2062" evidence="2">
    <location>
        <begin position="36"/>
        <end position="172"/>
    </location>
</feature>
<sequence length="195" mass="22128">MHKLYQEDNSRPFTVLPRSKKNRRKPLKYWLKIYQRRLYLRIRKLKGKPVTLARGLAIGVFAGCFPFFGLQSLIGVLLATIFRCSKVAAVAGTWISNPLTYIPIFVFNFKIGKLLLGVESISSQEIDFESLSDFMELGSTFAIVLLTGCFVVGAIAACISYFVSLSMFRRLQPSNFQNSPRKLKAIKRPPIDLKK</sequence>
<dbReference type="Pfam" id="PF09835">
    <property type="entry name" value="DUF2062"/>
    <property type="match status" value="1"/>
</dbReference>
<protein>
    <recommendedName>
        <fullName evidence="2">DUF2062 domain-containing protein</fullName>
    </recommendedName>
</protein>
<keyword evidence="1" id="KW-0472">Membrane</keyword>
<dbReference type="AlphaFoldDB" id="A0A563VKR7"/>
<evidence type="ECO:0000313" key="3">
    <source>
        <dbReference type="EMBL" id="VEP12018.1"/>
    </source>
</evidence>
<feature type="transmembrane region" description="Helical" evidence="1">
    <location>
        <begin position="141"/>
        <end position="163"/>
    </location>
</feature>
<dbReference type="PANTHER" id="PTHR40547">
    <property type="entry name" value="SLL0298 PROTEIN"/>
    <property type="match status" value="1"/>
</dbReference>
<name>A0A563VKR7_9CYAN</name>
<keyword evidence="1" id="KW-0812">Transmembrane</keyword>
<keyword evidence="1" id="KW-1133">Transmembrane helix</keyword>
<dbReference type="OrthoDB" id="9794343at2"/>
<evidence type="ECO:0000313" key="4">
    <source>
        <dbReference type="Proteomes" id="UP000320055"/>
    </source>
</evidence>
<evidence type="ECO:0000259" key="2">
    <source>
        <dbReference type="Pfam" id="PF09835"/>
    </source>
</evidence>
<proteinExistence type="predicted"/>
<dbReference type="Proteomes" id="UP000320055">
    <property type="component" value="Unassembled WGS sequence"/>
</dbReference>